<feature type="compositionally biased region" description="Basic and acidic residues" evidence="1">
    <location>
        <begin position="181"/>
        <end position="198"/>
    </location>
</feature>
<dbReference type="Proteomes" id="UP000481153">
    <property type="component" value="Unassembled WGS sequence"/>
</dbReference>
<organism evidence="2 3">
    <name type="scientific">Aphanomyces euteiches</name>
    <dbReference type="NCBI Taxonomy" id="100861"/>
    <lineage>
        <taxon>Eukaryota</taxon>
        <taxon>Sar</taxon>
        <taxon>Stramenopiles</taxon>
        <taxon>Oomycota</taxon>
        <taxon>Saprolegniomycetes</taxon>
        <taxon>Saprolegniales</taxon>
        <taxon>Verrucalvaceae</taxon>
        <taxon>Aphanomyces</taxon>
    </lineage>
</organism>
<evidence type="ECO:0000313" key="2">
    <source>
        <dbReference type="EMBL" id="KAF0737976.1"/>
    </source>
</evidence>
<accession>A0A6G0XCT9</accession>
<protein>
    <submittedName>
        <fullName evidence="2">Uncharacterized protein</fullName>
    </submittedName>
</protein>
<sequence>MFRYYYTPTTTWDFVRPTYWHPMASLEQSLNELDALTQDMTLGYPLRAHSLLSAPSMNEDDDFFKDLPVAPRGMAATEQVPPAPKEDEEATRAFSNYAYSSSSVVDDKGQRVESIRRRYEDANGRLKAVHERRMNGKKMVTTWRKSSKDDKGHHETLCSEGTTADEFEKMWKDTPFAKAHKSAESLETEETKTMEAEPAKASIQS</sequence>
<comment type="caution">
    <text evidence="2">The sequence shown here is derived from an EMBL/GenBank/DDBJ whole genome shotgun (WGS) entry which is preliminary data.</text>
</comment>
<keyword evidence="3" id="KW-1185">Reference proteome</keyword>
<feature type="region of interest" description="Disordered" evidence="1">
    <location>
        <begin position="180"/>
        <end position="205"/>
    </location>
</feature>
<dbReference type="EMBL" id="VJMJ01000079">
    <property type="protein sequence ID" value="KAF0737976.1"/>
    <property type="molecule type" value="Genomic_DNA"/>
</dbReference>
<proteinExistence type="predicted"/>
<dbReference type="AlphaFoldDB" id="A0A6G0XCT9"/>
<dbReference type="VEuPathDB" id="FungiDB:AeMF1_017933"/>
<evidence type="ECO:0000313" key="3">
    <source>
        <dbReference type="Proteomes" id="UP000481153"/>
    </source>
</evidence>
<gene>
    <name evidence="2" type="ORF">Ae201684_005972</name>
</gene>
<name>A0A6G0XCT9_9STRA</name>
<evidence type="ECO:0000256" key="1">
    <source>
        <dbReference type="SAM" id="MobiDB-lite"/>
    </source>
</evidence>
<reference evidence="2 3" key="1">
    <citation type="submission" date="2019-07" db="EMBL/GenBank/DDBJ databases">
        <title>Genomics analysis of Aphanomyces spp. identifies a new class of oomycete effector associated with host adaptation.</title>
        <authorList>
            <person name="Gaulin E."/>
        </authorList>
    </citation>
    <scope>NUCLEOTIDE SEQUENCE [LARGE SCALE GENOMIC DNA]</scope>
    <source>
        <strain evidence="2 3">ATCC 201684</strain>
    </source>
</reference>